<gene>
    <name evidence="2" type="ordered locus">DP2269</name>
</gene>
<dbReference type="KEGG" id="dps:DP2269"/>
<accession>Q6AKX7</accession>
<organism evidence="2 3">
    <name type="scientific">Desulfotalea psychrophila (strain LSv54 / DSM 12343)</name>
    <dbReference type="NCBI Taxonomy" id="177439"/>
    <lineage>
        <taxon>Bacteria</taxon>
        <taxon>Pseudomonadati</taxon>
        <taxon>Thermodesulfobacteriota</taxon>
        <taxon>Desulfobulbia</taxon>
        <taxon>Desulfobulbales</taxon>
        <taxon>Desulfocapsaceae</taxon>
        <taxon>Desulfotalea</taxon>
    </lineage>
</organism>
<dbReference type="RefSeq" id="WP_011189510.1">
    <property type="nucleotide sequence ID" value="NC_006138.1"/>
</dbReference>
<feature type="compositionally biased region" description="Basic residues" evidence="1">
    <location>
        <begin position="118"/>
        <end position="128"/>
    </location>
</feature>
<feature type="region of interest" description="Disordered" evidence="1">
    <location>
        <begin position="97"/>
        <end position="128"/>
    </location>
</feature>
<dbReference type="AlphaFoldDB" id="Q6AKX7"/>
<dbReference type="EMBL" id="CR522870">
    <property type="protein sequence ID" value="CAG36998.1"/>
    <property type="molecule type" value="Genomic_DNA"/>
</dbReference>
<feature type="compositionally biased region" description="Polar residues" evidence="1">
    <location>
        <begin position="102"/>
        <end position="112"/>
    </location>
</feature>
<dbReference type="OrthoDB" id="5398417at2"/>
<name>Q6AKX7_DESPS</name>
<dbReference type="STRING" id="177439.DP2269"/>
<sequence length="128" mass="14538">MQTMVKELKLLLPFKETTEVGDIILIVAKEPQILQYAVVTGIDRDDSRKDEWWHVHFSFLSIPLQKASWTLRTDQMTGQEIFTMGGEERFVQAVDVHEPEQSTKLNGSSQGGSEKKPAPKKGGLRRIK</sequence>
<reference evidence="3" key="1">
    <citation type="journal article" date="2004" name="Environ. Microbiol.">
        <title>The genome of Desulfotalea psychrophila, a sulfate-reducing bacterium from permanently cold Arctic sediments.</title>
        <authorList>
            <person name="Rabus R."/>
            <person name="Ruepp A."/>
            <person name="Frickey T."/>
            <person name="Rattei T."/>
            <person name="Fartmann B."/>
            <person name="Stark M."/>
            <person name="Bauer M."/>
            <person name="Zibat A."/>
            <person name="Lombardot T."/>
            <person name="Becker I."/>
            <person name="Amann J."/>
            <person name="Gellner K."/>
            <person name="Teeling H."/>
            <person name="Leuschner W.D."/>
            <person name="Gloeckner F.-O."/>
            <person name="Lupas A.N."/>
            <person name="Amann R."/>
            <person name="Klenk H.-P."/>
        </authorList>
    </citation>
    <scope>NUCLEOTIDE SEQUENCE [LARGE SCALE GENOMIC DNA]</scope>
    <source>
        <strain evidence="3">DSM 12343 / LSv54</strain>
    </source>
</reference>
<dbReference type="HOGENOM" id="CLU_161242_0_0_7"/>
<protein>
    <submittedName>
        <fullName evidence="2">Uncharacterized protein</fullName>
    </submittedName>
</protein>
<evidence type="ECO:0000313" key="2">
    <source>
        <dbReference type="EMBL" id="CAG36998.1"/>
    </source>
</evidence>
<proteinExistence type="predicted"/>
<evidence type="ECO:0000313" key="3">
    <source>
        <dbReference type="Proteomes" id="UP000000602"/>
    </source>
</evidence>
<keyword evidence="3" id="KW-1185">Reference proteome</keyword>
<evidence type="ECO:0000256" key="1">
    <source>
        <dbReference type="SAM" id="MobiDB-lite"/>
    </source>
</evidence>
<dbReference type="Proteomes" id="UP000000602">
    <property type="component" value="Chromosome"/>
</dbReference>